<keyword evidence="2" id="KW-1185">Reference proteome</keyword>
<evidence type="ECO:0000313" key="2">
    <source>
        <dbReference type="Proteomes" id="UP001381693"/>
    </source>
</evidence>
<proteinExistence type="predicted"/>
<accession>A0AAN8WP40</accession>
<name>A0AAN8WP40_HALRR</name>
<sequence length="92" mass="10523">MVRMVRLKATEFLNLDAILEDVLVRLVLRPLWTHINKLFVDAYSANGSIQLLVTNMKYARAQSAVRLGLRVIKFSSTLLLHWTLPLGYPKSL</sequence>
<dbReference type="EMBL" id="JAXCGZ010017206">
    <property type="protein sequence ID" value="KAK7068537.1"/>
    <property type="molecule type" value="Genomic_DNA"/>
</dbReference>
<protein>
    <submittedName>
        <fullName evidence="1">Uncharacterized protein</fullName>
    </submittedName>
</protein>
<comment type="caution">
    <text evidence="1">The sequence shown here is derived from an EMBL/GenBank/DDBJ whole genome shotgun (WGS) entry which is preliminary data.</text>
</comment>
<dbReference type="AlphaFoldDB" id="A0AAN8WP40"/>
<gene>
    <name evidence="1" type="ORF">SK128_011035</name>
</gene>
<reference evidence="1 2" key="1">
    <citation type="submission" date="2023-11" db="EMBL/GenBank/DDBJ databases">
        <title>Halocaridina rubra genome assembly.</title>
        <authorList>
            <person name="Smith C."/>
        </authorList>
    </citation>
    <scope>NUCLEOTIDE SEQUENCE [LARGE SCALE GENOMIC DNA]</scope>
    <source>
        <strain evidence="1">EP-1</strain>
        <tissue evidence="1">Whole</tissue>
    </source>
</reference>
<organism evidence="1 2">
    <name type="scientific">Halocaridina rubra</name>
    <name type="common">Hawaiian red shrimp</name>
    <dbReference type="NCBI Taxonomy" id="373956"/>
    <lineage>
        <taxon>Eukaryota</taxon>
        <taxon>Metazoa</taxon>
        <taxon>Ecdysozoa</taxon>
        <taxon>Arthropoda</taxon>
        <taxon>Crustacea</taxon>
        <taxon>Multicrustacea</taxon>
        <taxon>Malacostraca</taxon>
        <taxon>Eumalacostraca</taxon>
        <taxon>Eucarida</taxon>
        <taxon>Decapoda</taxon>
        <taxon>Pleocyemata</taxon>
        <taxon>Caridea</taxon>
        <taxon>Atyoidea</taxon>
        <taxon>Atyidae</taxon>
        <taxon>Halocaridina</taxon>
    </lineage>
</organism>
<evidence type="ECO:0000313" key="1">
    <source>
        <dbReference type="EMBL" id="KAK7068537.1"/>
    </source>
</evidence>
<dbReference type="Proteomes" id="UP001381693">
    <property type="component" value="Unassembled WGS sequence"/>
</dbReference>